<protein>
    <submittedName>
        <fullName evidence="2">Uncharacterized protein</fullName>
    </submittedName>
</protein>
<dbReference type="AlphaFoldDB" id="A0A944HEG0"/>
<proteinExistence type="predicted"/>
<dbReference type="RefSeq" id="WP_214362812.1">
    <property type="nucleotide sequence ID" value="NZ_JAEKFT010000021.1"/>
</dbReference>
<name>A0A944HEG0_DENI1</name>
<feature type="region of interest" description="Disordered" evidence="1">
    <location>
        <begin position="229"/>
        <end position="260"/>
    </location>
</feature>
<accession>A0A944HEG0</accession>
<comment type="caution">
    <text evidence="2">The sequence shown here is derived from an EMBL/GenBank/DDBJ whole genome shotgun (WGS) entry which is preliminary data.</text>
</comment>
<sequence>MASKKPHPRLPVASFPALVSKLGDAKSFGISLPTGSGLWGFGASEERNLYYTLSIPLAEVNELPRVQFLQQLAKQNTPEQKEMWAKAKAIRTDFSKAYREVCQEVRLAVVRQTYATRRFSVSLSADRAGALGGQMQMALGKERAKVVEALAAYASDDAQADNQGNQSANSKDAEISRLRKALLAKDLALDLGFPGVRGESANSSETSVKLEYVFDVPVVFAVATLWEQEIGDPPGEGGPPPGVSPNGPDILNKKNAEGVK</sequence>
<dbReference type="EMBL" id="JAEKFT010000021">
    <property type="protein sequence ID" value="MBT0962861.1"/>
    <property type="molecule type" value="Genomic_DNA"/>
</dbReference>
<organism evidence="2 3">
    <name type="scientific">Denitromonas iodatirespirans</name>
    <dbReference type="NCBI Taxonomy" id="2795389"/>
    <lineage>
        <taxon>Bacteria</taxon>
        <taxon>Pseudomonadati</taxon>
        <taxon>Pseudomonadota</taxon>
        <taxon>Betaproteobacteria</taxon>
        <taxon>Rhodocyclales</taxon>
        <taxon>Zoogloeaceae</taxon>
        <taxon>Denitromonas</taxon>
    </lineage>
</organism>
<keyword evidence="3" id="KW-1185">Reference proteome</keyword>
<evidence type="ECO:0000313" key="2">
    <source>
        <dbReference type="EMBL" id="MBT0962861.1"/>
    </source>
</evidence>
<dbReference type="Proteomes" id="UP000694660">
    <property type="component" value="Unassembled WGS sequence"/>
</dbReference>
<evidence type="ECO:0000256" key="1">
    <source>
        <dbReference type="SAM" id="MobiDB-lite"/>
    </source>
</evidence>
<gene>
    <name evidence="2" type="ORF">I8J34_16895</name>
</gene>
<reference evidence="3" key="1">
    <citation type="journal article" date="2022" name="ISME J.">
        <title>Genetic and phylogenetic analysis of dissimilatory iodate-reducing bacteria identifies potential niches across the world's oceans.</title>
        <authorList>
            <person name="Reyes-Umana V."/>
            <person name="Henning Z."/>
            <person name="Lee K."/>
            <person name="Barnum T.P."/>
            <person name="Coates J.D."/>
        </authorList>
    </citation>
    <scope>NUCLEOTIDE SEQUENCE [LARGE SCALE GENOMIC DNA]</scope>
    <source>
        <strain evidence="3">IR12</strain>
    </source>
</reference>
<evidence type="ECO:0000313" key="3">
    <source>
        <dbReference type="Proteomes" id="UP000694660"/>
    </source>
</evidence>
<feature type="compositionally biased region" description="Basic and acidic residues" evidence="1">
    <location>
        <begin position="251"/>
        <end position="260"/>
    </location>
</feature>